<dbReference type="Gene3D" id="2.40.50.100">
    <property type="match status" value="1"/>
</dbReference>
<gene>
    <name evidence="3" type="ORF">ACFQ03_12870</name>
</gene>
<keyword evidence="1" id="KW-0175">Coiled coil</keyword>
<feature type="coiled-coil region" evidence="1">
    <location>
        <begin position="83"/>
        <end position="150"/>
    </location>
</feature>
<proteinExistence type="predicted"/>
<dbReference type="PANTHER" id="PTHR30469">
    <property type="entry name" value="MULTIDRUG RESISTANCE PROTEIN MDTA"/>
    <property type="match status" value="1"/>
</dbReference>
<keyword evidence="4" id="KW-1185">Reference proteome</keyword>
<dbReference type="Proteomes" id="UP001597120">
    <property type="component" value="Unassembled WGS sequence"/>
</dbReference>
<evidence type="ECO:0000313" key="4">
    <source>
        <dbReference type="Proteomes" id="UP001597120"/>
    </source>
</evidence>
<dbReference type="RefSeq" id="WP_379288535.1">
    <property type="nucleotide sequence ID" value="NZ_JBHTIU010000039.1"/>
</dbReference>
<dbReference type="Gene3D" id="2.40.420.20">
    <property type="match status" value="1"/>
</dbReference>
<dbReference type="Gene3D" id="1.10.287.470">
    <property type="entry name" value="Helix hairpin bin"/>
    <property type="match status" value="1"/>
</dbReference>
<dbReference type="SUPFAM" id="SSF111369">
    <property type="entry name" value="HlyD-like secretion proteins"/>
    <property type="match status" value="1"/>
</dbReference>
<evidence type="ECO:0000256" key="1">
    <source>
        <dbReference type="SAM" id="Coils"/>
    </source>
</evidence>
<feature type="compositionally biased region" description="Gly residues" evidence="2">
    <location>
        <begin position="237"/>
        <end position="265"/>
    </location>
</feature>
<dbReference type="Gene3D" id="2.40.30.170">
    <property type="match status" value="1"/>
</dbReference>
<reference evidence="4" key="1">
    <citation type="journal article" date="2019" name="Int. J. Syst. Evol. Microbiol.">
        <title>The Global Catalogue of Microorganisms (GCM) 10K type strain sequencing project: providing services to taxonomists for standard genome sequencing and annotation.</title>
        <authorList>
            <consortium name="The Broad Institute Genomics Platform"/>
            <consortium name="The Broad Institute Genome Sequencing Center for Infectious Disease"/>
            <person name="Wu L."/>
            <person name="Ma J."/>
        </authorList>
    </citation>
    <scope>NUCLEOTIDE SEQUENCE [LARGE SCALE GENOMIC DNA]</scope>
    <source>
        <strain evidence="4">CCUG 57263</strain>
    </source>
</reference>
<accession>A0ABW3D9K4</accession>
<organism evidence="3 4">
    <name type="scientific">Paenibacillus residui</name>
    <dbReference type="NCBI Taxonomy" id="629724"/>
    <lineage>
        <taxon>Bacteria</taxon>
        <taxon>Bacillati</taxon>
        <taxon>Bacillota</taxon>
        <taxon>Bacilli</taxon>
        <taxon>Bacillales</taxon>
        <taxon>Paenibacillaceae</taxon>
        <taxon>Paenibacillus</taxon>
    </lineage>
</organism>
<dbReference type="EMBL" id="JBHTIU010000039">
    <property type="protein sequence ID" value="MFD0870046.1"/>
    <property type="molecule type" value="Genomic_DNA"/>
</dbReference>
<evidence type="ECO:0000313" key="3">
    <source>
        <dbReference type="EMBL" id="MFD0870046.1"/>
    </source>
</evidence>
<feature type="region of interest" description="Disordered" evidence="2">
    <location>
        <begin position="233"/>
        <end position="268"/>
    </location>
</feature>
<sequence length="375" mass="41023">MNPCQHDQHQSDEGHPEHLVGQSFIAHAPARTEIIISNHSRQRQAGSAPQVRPYKRERLESHPGACRENDTVQKGQVLVTYDTSQLDEQLLNEEAQLQKMNLNREALKEQFVAAQRETDEDSVRKAKRDLESQQLDIEMQQRKIEGLRKERSDKGTLKAPFDGKVTDIYVEEGLNASQGQAALSLARMNEGFEFTFTTDEDDADALQLEEKVSVRIAGENAKSLEGTIIDIKDATASGGGGPPDNRGSFGGGMSSGGDNGGGGGPNAQKTIVISVIDDTLTGEEKASVRIDKPMDGQGLVIPKKLVYKDSKGNYVFVIREKKSPVGNTFHAQKAYVNIGSSTDDEIIVLSGLSPKDEIISETSEPLQEGNRVRIK</sequence>
<name>A0ABW3D9K4_9BACL</name>
<evidence type="ECO:0000256" key="2">
    <source>
        <dbReference type="SAM" id="MobiDB-lite"/>
    </source>
</evidence>
<protein>
    <submittedName>
        <fullName evidence="3">Efflux RND transporter periplasmic adaptor subunit</fullName>
    </submittedName>
</protein>
<dbReference type="PANTHER" id="PTHR30469:SF15">
    <property type="entry name" value="HLYD FAMILY OF SECRETION PROTEINS"/>
    <property type="match status" value="1"/>
</dbReference>
<comment type="caution">
    <text evidence="3">The sequence shown here is derived from an EMBL/GenBank/DDBJ whole genome shotgun (WGS) entry which is preliminary data.</text>
</comment>